<comment type="catalytic activity">
    <reaction evidence="12 13">
        <text>DNA(n) + a 2'-deoxyribonucleoside 5'-triphosphate = DNA(n+1) + diphosphate</text>
        <dbReference type="Rhea" id="RHEA:22508"/>
        <dbReference type="Rhea" id="RHEA-COMP:17339"/>
        <dbReference type="Rhea" id="RHEA-COMP:17340"/>
        <dbReference type="ChEBI" id="CHEBI:33019"/>
        <dbReference type="ChEBI" id="CHEBI:61560"/>
        <dbReference type="ChEBI" id="CHEBI:173112"/>
        <dbReference type="EC" id="2.7.7.7"/>
    </reaction>
</comment>
<dbReference type="SUPFAM" id="SSF48019">
    <property type="entry name" value="post-AAA+ oligomerization domain-like"/>
    <property type="match status" value="1"/>
</dbReference>
<comment type="similarity">
    <text evidence="1 13">Belongs to the DnaX/STICHEL family.</text>
</comment>
<dbReference type="InterPro" id="IPR045085">
    <property type="entry name" value="HLD_clamp_pol_III_gamma_tau"/>
</dbReference>
<evidence type="ECO:0000256" key="3">
    <source>
        <dbReference type="ARBA" id="ARBA00022695"/>
    </source>
</evidence>
<feature type="domain" description="AAA+ ATPase" evidence="14">
    <location>
        <begin position="37"/>
        <end position="178"/>
    </location>
</feature>
<dbReference type="InterPro" id="IPR038249">
    <property type="entry name" value="PolIII_tau_V_sf"/>
</dbReference>
<dbReference type="InterPro" id="IPR050238">
    <property type="entry name" value="DNA_Rep/Repair_Clamp_Loader"/>
</dbReference>
<comment type="function">
    <text evidence="11 13">DNA polymerase III is a complex, multichain enzyme responsible for most of the replicative synthesis in bacteria. This DNA polymerase also exhibits 3' to 5' exonuclease activity.</text>
</comment>
<dbReference type="PANTHER" id="PTHR11669">
    <property type="entry name" value="REPLICATION FACTOR C / DNA POLYMERASE III GAMMA-TAU SUBUNIT"/>
    <property type="match status" value="1"/>
</dbReference>
<dbReference type="Gene3D" id="3.30.300.150">
    <property type="entry name" value="DNA polymerase III, tau subunit, domain V"/>
    <property type="match status" value="1"/>
</dbReference>
<keyword evidence="7" id="KW-0862">Zinc</keyword>
<keyword evidence="9 13" id="KW-0239">DNA-directed DNA polymerase</keyword>
<evidence type="ECO:0000313" key="15">
    <source>
        <dbReference type="EMBL" id="VFP80183.1"/>
    </source>
</evidence>
<dbReference type="Pfam" id="PF12169">
    <property type="entry name" value="DNA_pol3_gamma3"/>
    <property type="match status" value="1"/>
</dbReference>
<dbReference type="EMBL" id="LR217705">
    <property type="protein sequence ID" value="VFP80183.1"/>
    <property type="molecule type" value="Genomic_DNA"/>
</dbReference>
<dbReference type="InterPro" id="IPR001270">
    <property type="entry name" value="ClpA/B"/>
</dbReference>
<dbReference type="SUPFAM" id="SSF52540">
    <property type="entry name" value="P-loop containing nucleoside triphosphate hydrolases"/>
    <property type="match status" value="1"/>
</dbReference>
<dbReference type="FunFam" id="1.20.272.10:FF:000003">
    <property type="entry name" value="DNA polymerase III subunit gamma/tau"/>
    <property type="match status" value="1"/>
</dbReference>
<dbReference type="InterPro" id="IPR027417">
    <property type="entry name" value="P-loop_NTPase"/>
</dbReference>
<keyword evidence="8 13" id="KW-0067">ATP-binding</keyword>
<keyword evidence="6 13" id="KW-0547">Nucleotide-binding</keyword>
<dbReference type="AlphaFoldDB" id="A0A451D3F8"/>
<keyword evidence="4 13" id="KW-0235">DNA replication</keyword>
<evidence type="ECO:0000256" key="11">
    <source>
        <dbReference type="ARBA" id="ARBA00037724"/>
    </source>
</evidence>
<dbReference type="InterPro" id="IPR012763">
    <property type="entry name" value="DNA_pol_III_sug/sutau_N"/>
</dbReference>
<keyword evidence="5" id="KW-0479">Metal-binding</keyword>
<dbReference type="GO" id="GO:0005524">
    <property type="term" value="F:ATP binding"/>
    <property type="evidence" value="ECO:0007669"/>
    <property type="project" value="UniProtKB-KW"/>
</dbReference>
<name>A0A451D3F8_9GAMM</name>
<dbReference type="PRINTS" id="PR00300">
    <property type="entry name" value="CLPPROTEASEA"/>
</dbReference>
<dbReference type="CDD" id="cd00009">
    <property type="entry name" value="AAA"/>
    <property type="match status" value="1"/>
</dbReference>
<sequence precursor="true">MSYQVLARKWRPQVFTDVVGQEHVLSILQNSLSLERIHHSYLFSGASGIGKTTIARLLAKSLNCEIGITSNPCRVCGQCRDIAAGFCLDLIEIDAASRTKVEDIRDVLENVQYTPSRSRFKIYLIDEVHMLSRHSFNALLKTLEEPPLHVKFILATTDPQKIPLTILSRCLHLHLTILNLDQIFMQLKHILQTENIHAEPGAIKLIAQAAKGSMRNSLSLADQAIVMGQGSITINSISNMLSILDDQYVISLIEYLVHSDGVKVMELLESASIHGGDWDGLLIAMLSFLHRIAIMQLLPPSIGKDCAAIDDRLQALARTLPPTDLQLYYQILLVGRKELQFAPNQRMGVEMTLLRALAFKPEDFKEEGTNNLMVPDGSSYEPPIGELVQASVDLEKKNLKKSVAKNLQDSNNKNLYSIKDAGSHQRDMQVAEKNNLLIKMPQLVNSETDLKIEGCKHITKPHQEVVSIVDLKKKTLLPQLSDLTSDIDQYLRNSEIEIKIVEESWNRDAWSSDLDKLNIPEVGYQLALHSWREFTKQGLCLHIRSIHSHLNTPKAYQELYNSFIKGNVEPLKLIILEDDDPSMLTPVEWRHKIYQEKIVEARKSVLRDSNIQTLCHIFDAVVQKNSIQPI</sequence>
<evidence type="ECO:0000256" key="13">
    <source>
        <dbReference type="RuleBase" id="RU364063"/>
    </source>
</evidence>
<dbReference type="PANTHER" id="PTHR11669:SF0">
    <property type="entry name" value="PROTEIN STICHEL-LIKE 2"/>
    <property type="match status" value="1"/>
</dbReference>
<comment type="subunit">
    <text evidence="10 13">DNA polymerase III contains a core (composed of alpha, epsilon and theta chains) that associates with a tau subunit. This core dimerizes to form the POLIII' complex. PolIII' associates with the gamma complex (composed of gamma, delta, delta', psi and chi chains) and with the beta chain to form the complete DNA polymerase III complex.</text>
</comment>
<keyword evidence="2 13" id="KW-0808">Transferase</keyword>
<organism evidence="15 16">
    <name type="scientific">Candidatus Erwinia haradaeae</name>
    <dbReference type="NCBI Taxonomy" id="1922217"/>
    <lineage>
        <taxon>Bacteria</taxon>
        <taxon>Pseudomonadati</taxon>
        <taxon>Pseudomonadota</taxon>
        <taxon>Gammaproteobacteria</taxon>
        <taxon>Enterobacterales</taxon>
        <taxon>Erwiniaceae</taxon>
        <taxon>Erwinia</taxon>
    </lineage>
</organism>
<dbReference type="Gene3D" id="3.40.50.300">
    <property type="entry name" value="P-loop containing nucleotide triphosphate hydrolases"/>
    <property type="match status" value="1"/>
</dbReference>
<dbReference type="Gene3D" id="1.20.272.10">
    <property type="match status" value="1"/>
</dbReference>
<dbReference type="InterPro" id="IPR008921">
    <property type="entry name" value="DNA_pol3_clamp-load_cplx_C"/>
</dbReference>
<dbReference type="Proteomes" id="UP000294338">
    <property type="component" value="Chromosome 1"/>
</dbReference>
<evidence type="ECO:0000256" key="12">
    <source>
        <dbReference type="ARBA" id="ARBA00049244"/>
    </source>
</evidence>
<dbReference type="SMART" id="SM00382">
    <property type="entry name" value="AAA"/>
    <property type="match status" value="1"/>
</dbReference>
<dbReference type="FunFam" id="3.40.50.300:FF:000014">
    <property type="entry name" value="DNA polymerase III subunit gamma/tau"/>
    <property type="match status" value="1"/>
</dbReference>
<reference evidence="15 16" key="1">
    <citation type="submission" date="2019-02" db="EMBL/GenBank/DDBJ databases">
        <authorList>
            <person name="Manzano-Marin A."/>
            <person name="Manzano-Marin A."/>
        </authorList>
    </citation>
    <scope>NUCLEOTIDE SEQUENCE [LARGE SCALE GENOMIC DNA]</scope>
    <source>
        <strain evidence="15 16">ErCisplendens/pseudotsugae</strain>
    </source>
</reference>
<dbReference type="Pfam" id="PF22608">
    <property type="entry name" value="DNAX_ATPase_lid"/>
    <property type="match status" value="1"/>
</dbReference>
<keyword evidence="3 13" id="KW-0548">Nucleotidyltransferase</keyword>
<evidence type="ECO:0000256" key="9">
    <source>
        <dbReference type="ARBA" id="ARBA00022932"/>
    </source>
</evidence>
<protein>
    <recommendedName>
        <fullName evidence="13">DNA polymerase III subunit gamma/tau</fullName>
        <ecNumber evidence="13">2.7.7.7</ecNumber>
    </recommendedName>
</protein>
<evidence type="ECO:0000313" key="16">
    <source>
        <dbReference type="Proteomes" id="UP000294338"/>
    </source>
</evidence>
<dbReference type="GO" id="GO:0046872">
    <property type="term" value="F:metal ion binding"/>
    <property type="evidence" value="ECO:0007669"/>
    <property type="project" value="UniProtKB-KW"/>
</dbReference>
<gene>
    <name evidence="13 15" type="primary">dnaX</name>
    <name evidence="15" type="ORF">ERCISPPS3390_127</name>
</gene>
<dbReference type="InterPro" id="IPR003593">
    <property type="entry name" value="AAA+_ATPase"/>
</dbReference>
<dbReference type="Pfam" id="PF12170">
    <property type="entry name" value="DNA_pol3_tau_5"/>
    <property type="match status" value="1"/>
</dbReference>
<dbReference type="InterPro" id="IPR022754">
    <property type="entry name" value="DNA_pol_III_gamma-3"/>
</dbReference>
<accession>A0A451D3F8</accession>
<dbReference type="NCBIfam" id="TIGR02397">
    <property type="entry name" value="dnaX_nterm"/>
    <property type="match status" value="1"/>
</dbReference>
<evidence type="ECO:0000256" key="6">
    <source>
        <dbReference type="ARBA" id="ARBA00022741"/>
    </source>
</evidence>
<dbReference type="CDD" id="cd18137">
    <property type="entry name" value="HLD_clamp_pol_III_gamma_tau"/>
    <property type="match status" value="1"/>
</dbReference>
<evidence type="ECO:0000256" key="2">
    <source>
        <dbReference type="ARBA" id="ARBA00022679"/>
    </source>
</evidence>
<dbReference type="Pfam" id="PF13177">
    <property type="entry name" value="DNA_pol3_delta2"/>
    <property type="match status" value="1"/>
</dbReference>
<dbReference type="InterPro" id="IPR021029">
    <property type="entry name" value="DNA_pol_III_tau_dom-5"/>
</dbReference>
<evidence type="ECO:0000256" key="7">
    <source>
        <dbReference type="ARBA" id="ARBA00022833"/>
    </source>
</evidence>
<dbReference type="EC" id="2.7.7.7" evidence="13"/>
<evidence type="ECO:0000256" key="5">
    <source>
        <dbReference type="ARBA" id="ARBA00022723"/>
    </source>
</evidence>
<evidence type="ECO:0000259" key="14">
    <source>
        <dbReference type="SMART" id="SM00382"/>
    </source>
</evidence>
<proteinExistence type="inferred from homology"/>
<dbReference type="Gene3D" id="1.10.8.60">
    <property type="match status" value="1"/>
</dbReference>
<dbReference type="NCBIfam" id="NF005942">
    <property type="entry name" value="PRK07994.1"/>
    <property type="match status" value="1"/>
</dbReference>
<evidence type="ECO:0000256" key="8">
    <source>
        <dbReference type="ARBA" id="ARBA00022840"/>
    </source>
</evidence>
<evidence type="ECO:0000256" key="4">
    <source>
        <dbReference type="ARBA" id="ARBA00022705"/>
    </source>
</evidence>
<dbReference type="GO" id="GO:0003677">
    <property type="term" value="F:DNA binding"/>
    <property type="evidence" value="ECO:0007669"/>
    <property type="project" value="InterPro"/>
</dbReference>
<dbReference type="GO" id="GO:0009360">
    <property type="term" value="C:DNA polymerase III complex"/>
    <property type="evidence" value="ECO:0007669"/>
    <property type="project" value="InterPro"/>
</dbReference>
<dbReference type="GO" id="GO:0006261">
    <property type="term" value="P:DNA-templated DNA replication"/>
    <property type="evidence" value="ECO:0007669"/>
    <property type="project" value="TreeGrafter"/>
</dbReference>
<dbReference type="RefSeq" id="WP_197094936.1">
    <property type="nucleotide sequence ID" value="NZ_LR217705.1"/>
</dbReference>
<dbReference type="FunFam" id="1.10.8.60:FF:000013">
    <property type="entry name" value="DNA polymerase III subunit gamma/tau"/>
    <property type="match status" value="1"/>
</dbReference>
<evidence type="ECO:0000256" key="1">
    <source>
        <dbReference type="ARBA" id="ARBA00006360"/>
    </source>
</evidence>
<evidence type="ECO:0000256" key="10">
    <source>
        <dbReference type="ARBA" id="ARBA00026073"/>
    </source>
</evidence>
<dbReference type="GO" id="GO:0003887">
    <property type="term" value="F:DNA-directed DNA polymerase activity"/>
    <property type="evidence" value="ECO:0007669"/>
    <property type="project" value="UniProtKB-KW"/>
</dbReference>